<dbReference type="AlphaFoldDB" id="A0A812ISG6"/>
<feature type="region of interest" description="Disordered" evidence="1">
    <location>
        <begin position="1"/>
        <end position="33"/>
    </location>
</feature>
<dbReference type="OrthoDB" id="427821at2759"/>
<sequence length="121" mass="13841">MAEDSLAILPRSMGQQAQQKKKAAPKRFIPSQKGALITENPMEEECQYTFSDSPAFLRQKKAEEDAKRAAELEGKEETRGFLRSVEELARKQKWDEAFQVLEKRTAVPSGLFLVTRALLRW</sequence>
<dbReference type="EMBL" id="CAJNIZ010000447">
    <property type="protein sequence ID" value="CAE7162199.1"/>
    <property type="molecule type" value="Genomic_DNA"/>
</dbReference>
<name>A0A812ISG6_SYMPI</name>
<keyword evidence="3" id="KW-1185">Reference proteome</keyword>
<protein>
    <submittedName>
        <fullName evidence="2">Zmynd10 protein</fullName>
    </submittedName>
</protein>
<dbReference type="Proteomes" id="UP000649617">
    <property type="component" value="Unassembled WGS sequence"/>
</dbReference>
<organism evidence="2 3">
    <name type="scientific">Symbiodinium pilosum</name>
    <name type="common">Dinoflagellate</name>
    <dbReference type="NCBI Taxonomy" id="2952"/>
    <lineage>
        <taxon>Eukaryota</taxon>
        <taxon>Sar</taxon>
        <taxon>Alveolata</taxon>
        <taxon>Dinophyceae</taxon>
        <taxon>Suessiales</taxon>
        <taxon>Symbiodiniaceae</taxon>
        <taxon>Symbiodinium</taxon>
    </lineage>
</organism>
<evidence type="ECO:0000256" key="1">
    <source>
        <dbReference type="SAM" id="MobiDB-lite"/>
    </source>
</evidence>
<proteinExistence type="predicted"/>
<feature type="non-terminal residue" evidence="2">
    <location>
        <position position="1"/>
    </location>
</feature>
<reference evidence="2" key="1">
    <citation type="submission" date="2021-02" db="EMBL/GenBank/DDBJ databases">
        <authorList>
            <person name="Dougan E. K."/>
            <person name="Rhodes N."/>
            <person name="Thang M."/>
            <person name="Chan C."/>
        </authorList>
    </citation>
    <scope>NUCLEOTIDE SEQUENCE</scope>
</reference>
<evidence type="ECO:0000313" key="2">
    <source>
        <dbReference type="EMBL" id="CAE7162199.1"/>
    </source>
</evidence>
<comment type="caution">
    <text evidence="2">The sequence shown here is derived from an EMBL/GenBank/DDBJ whole genome shotgun (WGS) entry which is preliminary data.</text>
</comment>
<evidence type="ECO:0000313" key="3">
    <source>
        <dbReference type="Proteomes" id="UP000649617"/>
    </source>
</evidence>
<gene>
    <name evidence="2" type="primary">Zmynd10</name>
    <name evidence="2" type="ORF">SPIL2461_LOCUS552</name>
</gene>
<accession>A0A812ISG6</accession>